<evidence type="ECO:0000256" key="1">
    <source>
        <dbReference type="SAM" id="MobiDB-lite"/>
    </source>
</evidence>
<organism evidence="2 3">
    <name type="scientific">Lates japonicus</name>
    <name type="common">Japanese lates</name>
    <dbReference type="NCBI Taxonomy" id="270547"/>
    <lineage>
        <taxon>Eukaryota</taxon>
        <taxon>Metazoa</taxon>
        <taxon>Chordata</taxon>
        <taxon>Craniata</taxon>
        <taxon>Vertebrata</taxon>
        <taxon>Euteleostomi</taxon>
        <taxon>Actinopterygii</taxon>
        <taxon>Neopterygii</taxon>
        <taxon>Teleostei</taxon>
        <taxon>Neoteleostei</taxon>
        <taxon>Acanthomorphata</taxon>
        <taxon>Carangaria</taxon>
        <taxon>Carangaria incertae sedis</taxon>
        <taxon>Centropomidae</taxon>
        <taxon>Lates</taxon>
    </lineage>
</organism>
<evidence type="ECO:0000313" key="3">
    <source>
        <dbReference type="Proteomes" id="UP001279410"/>
    </source>
</evidence>
<accession>A0AAD3MGZ7</accession>
<name>A0AAD3MGZ7_LATJO</name>
<protein>
    <submittedName>
        <fullName evidence="2">Uncharacterized protein</fullName>
    </submittedName>
</protein>
<feature type="compositionally biased region" description="Basic and acidic residues" evidence="1">
    <location>
        <begin position="110"/>
        <end position="127"/>
    </location>
</feature>
<dbReference type="EMBL" id="BRZM01000018">
    <property type="protein sequence ID" value="GLD53752.1"/>
    <property type="molecule type" value="Genomic_DNA"/>
</dbReference>
<comment type="caution">
    <text evidence="2">The sequence shown here is derived from an EMBL/GenBank/DDBJ whole genome shotgun (WGS) entry which is preliminary data.</text>
</comment>
<sequence length="214" mass="23044">MRASLLNGSTSNMVRARRVKEKHVNSKKLNESTSLTGGAVSAAIVRLPKPIPAAVKDVTYADILGSASFSSVRATTQVPLTPADKDYFPNATATTKHTEVVGNWTLNSDDGGHRRENMSRSPEAKAEEEVEDLSSVEENKPGFKSRESDSGMKTFDAFLDSEGSGSGVFNLSDVDVLSTDMSQGLGEDLLELDYLRISTGNISFKSVKLSHAEK</sequence>
<proteinExistence type="predicted"/>
<keyword evidence="3" id="KW-1185">Reference proteome</keyword>
<evidence type="ECO:0000313" key="2">
    <source>
        <dbReference type="EMBL" id="GLD53752.1"/>
    </source>
</evidence>
<dbReference type="Proteomes" id="UP001279410">
    <property type="component" value="Unassembled WGS sequence"/>
</dbReference>
<feature type="compositionally biased region" description="Basic and acidic residues" evidence="1">
    <location>
        <begin position="137"/>
        <end position="149"/>
    </location>
</feature>
<reference evidence="2" key="1">
    <citation type="submission" date="2022-08" db="EMBL/GenBank/DDBJ databases">
        <title>Genome sequencing of akame (Lates japonicus).</title>
        <authorList>
            <person name="Hashiguchi Y."/>
            <person name="Takahashi H."/>
        </authorList>
    </citation>
    <scope>NUCLEOTIDE SEQUENCE</scope>
    <source>
        <strain evidence="2">Kochi</strain>
    </source>
</reference>
<dbReference type="AlphaFoldDB" id="A0AAD3MGZ7"/>
<gene>
    <name evidence="2" type="ORF">AKAME5_000646500</name>
</gene>
<feature type="region of interest" description="Disordered" evidence="1">
    <location>
        <begin position="103"/>
        <end position="149"/>
    </location>
</feature>